<feature type="transmembrane region" description="Helical" evidence="6">
    <location>
        <begin position="277"/>
        <end position="300"/>
    </location>
</feature>
<evidence type="ECO:0000256" key="3">
    <source>
        <dbReference type="ARBA" id="ARBA00022692"/>
    </source>
</evidence>
<evidence type="ECO:0000256" key="2">
    <source>
        <dbReference type="ARBA" id="ARBA00022475"/>
    </source>
</evidence>
<dbReference type="OrthoDB" id="9768837at2"/>
<feature type="transmembrane region" description="Helical" evidence="6">
    <location>
        <begin position="312"/>
        <end position="330"/>
    </location>
</feature>
<comment type="subcellular location">
    <subcellularLocation>
        <location evidence="1">Cell membrane</location>
        <topology evidence="1">Multi-pass membrane protein</topology>
    </subcellularLocation>
</comment>
<comment type="caution">
    <text evidence="8">The sequence shown here is derived from an EMBL/GenBank/DDBJ whole genome shotgun (WGS) entry which is preliminary data.</text>
</comment>
<organism evidence="8 9">
    <name type="scientific">Holzapfeliella floricola DSM 23037 = JCM 16512</name>
    <dbReference type="NCBI Taxonomy" id="1423744"/>
    <lineage>
        <taxon>Bacteria</taxon>
        <taxon>Bacillati</taxon>
        <taxon>Bacillota</taxon>
        <taxon>Bacilli</taxon>
        <taxon>Lactobacillales</taxon>
        <taxon>Lactobacillaceae</taxon>
        <taxon>Holzapfeliella</taxon>
    </lineage>
</organism>
<name>A0A0R2DVP2_9LACO</name>
<dbReference type="GO" id="GO:0005886">
    <property type="term" value="C:plasma membrane"/>
    <property type="evidence" value="ECO:0007669"/>
    <property type="project" value="UniProtKB-SubCell"/>
</dbReference>
<dbReference type="PATRIC" id="fig|1423744.4.peg.53"/>
<feature type="domain" description="ABC-2 type transporter transmembrane" evidence="7">
    <location>
        <begin position="20"/>
        <end position="382"/>
    </location>
</feature>
<evidence type="ECO:0000313" key="8">
    <source>
        <dbReference type="EMBL" id="KRN04602.1"/>
    </source>
</evidence>
<feature type="transmembrane region" description="Helical" evidence="6">
    <location>
        <begin position="234"/>
        <end position="257"/>
    </location>
</feature>
<evidence type="ECO:0000256" key="6">
    <source>
        <dbReference type="SAM" id="Phobius"/>
    </source>
</evidence>
<keyword evidence="2" id="KW-1003">Cell membrane</keyword>
<dbReference type="RefSeq" id="WP_056974239.1">
    <property type="nucleotide sequence ID" value="NZ_AYZL01000008.1"/>
</dbReference>
<proteinExistence type="predicted"/>
<feature type="transmembrane region" description="Helical" evidence="6">
    <location>
        <begin position="336"/>
        <end position="358"/>
    </location>
</feature>
<keyword evidence="9" id="KW-1185">Reference proteome</keyword>
<dbReference type="PANTHER" id="PTHR30294">
    <property type="entry name" value="MEMBRANE COMPONENT OF ABC TRANSPORTER YHHJ-RELATED"/>
    <property type="match status" value="1"/>
</dbReference>
<feature type="transmembrane region" description="Helical" evidence="6">
    <location>
        <begin position="365"/>
        <end position="385"/>
    </location>
</feature>
<accession>A0A0R2DVP2</accession>
<dbReference type="EMBL" id="AYZL01000008">
    <property type="protein sequence ID" value="KRN04602.1"/>
    <property type="molecule type" value="Genomic_DNA"/>
</dbReference>
<sequence>MNKTWIIARNVFMKNAKTISFWVMIILPVFGFLLTFGIGYLAAGSSAASSDSKTNESTAIAVVSTNEQTKETLRTLNQNFQPVNDIGEAKTELKDKKVQAYVDFEQVNNLTIVTDNANNEVQQKLSGIVTQAQSYLTAKQAGISDQQLATLSQPSAVQFKDVNDTQTLEQALSNPETKKSIYNGVSMGAVFVLFFIVLAFANIVAQEIGSEKGTRIMEVLVSSAPAKNHFYGKIIGVLMMVAVYIGFYGILAAVGLTYFKDNEISNFIINQVIMTPFFMFVVLFMLVAVIYTIVLAAILGSMSSKTEDGPKMVAPLTYLILLGYFGALFSMNANNILTQILSYIPFISSFIAPAKIGLGFMNGGVGLGSLLISIVFLGLITYFGAKLYASNVLMYSDQSVWKRLAHSIKFIRRENQVK</sequence>
<dbReference type="AlphaFoldDB" id="A0A0R2DVP2"/>
<evidence type="ECO:0000256" key="5">
    <source>
        <dbReference type="ARBA" id="ARBA00023136"/>
    </source>
</evidence>
<dbReference type="PANTHER" id="PTHR30294:SF29">
    <property type="entry name" value="MULTIDRUG ABC TRANSPORTER PERMEASE YBHS-RELATED"/>
    <property type="match status" value="1"/>
</dbReference>
<dbReference type="GO" id="GO:0140359">
    <property type="term" value="F:ABC-type transporter activity"/>
    <property type="evidence" value="ECO:0007669"/>
    <property type="project" value="InterPro"/>
</dbReference>
<evidence type="ECO:0000259" key="7">
    <source>
        <dbReference type="Pfam" id="PF12698"/>
    </source>
</evidence>
<dbReference type="InterPro" id="IPR051449">
    <property type="entry name" value="ABC-2_transporter_component"/>
</dbReference>
<feature type="transmembrane region" description="Helical" evidence="6">
    <location>
        <begin position="21"/>
        <end position="43"/>
    </location>
</feature>
<protein>
    <submittedName>
        <fullName evidence="8">ABC transporter permease</fullName>
    </submittedName>
</protein>
<evidence type="ECO:0000256" key="4">
    <source>
        <dbReference type="ARBA" id="ARBA00022989"/>
    </source>
</evidence>
<keyword evidence="3 6" id="KW-0812">Transmembrane</keyword>
<evidence type="ECO:0000313" key="9">
    <source>
        <dbReference type="Proteomes" id="UP000051378"/>
    </source>
</evidence>
<dbReference type="STRING" id="1423744.FC86_GL000050"/>
<keyword evidence="5 6" id="KW-0472">Membrane</keyword>
<reference evidence="8 9" key="1">
    <citation type="journal article" date="2015" name="Genome Announc.">
        <title>Expanding the biotechnology potential of lactobacilli through comparative genomics of 213 strains and associated genera.</title>
        <authorList>
            <person name="Sun Z."/>
            <person name="Harris H.M."/>
            <person name="McCann A."/>
            <person name="Guo C."/>
            <person name="Argimon S."/>
            <person name="Zhang W."/>
            <person name="Yang X."/>
            <person name="Jeffery I.B."/>
            <person name="Cooney J.C."/>
            <person name="Kagawa T.F."/>
            <person name="Liu W."/>
            <person name="Song Y."/>
            <person name="Salvetti E."/>
            <person name="Wrobel A."/>
            <person name="Rasinkangas P."/>
            <person name="Parkhill J."/>
            <person name="Rea M.C."/>
            <person name="O'Sullivan O."/>
            <person name="Ritari J."/>
            <person name="Douillard F.P."/>
            <person name="Paul Ross R."/>
            <person name="Yang R."/>
            <person name="Briner A.E."/>
            <person name="Felis G.E."/>
            <person name="de Vos W.M."/>
            <person name="Barrangou R."/>
            <person name="Klaenhammer T.R."/>
            <person name="Caufield P.W."/>
            <person name="Cui Y."/>
            <person name="Zhang H."/>
            <person name="O'Toole P.W."/>
        </authorList>
    </citation>
    <scope>NUCLEOTIDE SEQUENCE [LARGE SCALE GENOMIC DNA]</scope>
    <source>
        <strain evidence="8 9">DSM 23037</strain>
    </source>
</reference>
<dbReference type="InterPro" id="IPR013525">
    <property type="entry name" value="ABC2_TM"/>
</dbReference>
<evidence type="ECO:0000256" key="1">
    <source>
        <dbReference type="ARBA" id="ARBA00004651"/>
    </source>
</evidence>
<feature type="transmembrane region" description="Helical" evidence="6">
    <location>
        <begin position="181"/>
        <end position="205"/>
    </location>
</feature>
<dbReference type="Proteomes" id="UP000051378">
    <property type="component" value="Unassembled WGS sequence"/>
</dbReference>
<gene>
    <name evidence="8" type="ORF">FC86_GL000050</name>
</gene>
<dbReference type="Pfam" id="PF12698">
    <property type="entry name" value="ABC2_membrane_3"/>
    <property type="match status" value="1"/>
</dbReference>
<keyword evidence="4 6" id="KW-1133">Transmembrane helix</keyword>